<reference evidence="2" key="1">
    <citation type="journal article" date="2014" name="PLoS ONE">
        <title>Transcriptome-Based Identification of ABC Transporters in the Western Tarnished Plant Bug Lygus hesperus.</title>
        <authorList>
            <person name="Hull J.J."/>
            <person name="Chaney K."/>
            <person name="Geib S.M."/>
            <person name="Fabrick J.A."/>
            <person name="Brent C.S."/>
            <person name="Walsh D."/>
            <person name="Lavine L.C."/>
        </authorList>
    </citation>
    <scope>NUCLEOTIDE SEQUENCE</scope>
</reference>
<keyword evidence="1" id="KW-0472">Membrane</keyword>
<feature type="non-terminal residue" evidence="2">
    <location>
        <position position="1"/>
    </location>
</feature>
<keyword evidence="1" id="KW-1133">Transmembrane helix</keyword>
<organism evidence="2">
    <name type="scientific">Lygus hesperus</name>
    <name type="common">Western plant bug</name>
    <dbReference type="NCBI Taxonomy" id="30085"/>
    <lineage>
        <taxon>Eukaryota</taxon>
        <taxon>Metazoa</taxon>
        <taxon>Ecdysozoa</taxon>
        <taxon>Arthropoda</taxon>
        <taxon>Hexapoda</taxon>
        <taxon>Insecta</taxon>
        <taxon>Pterygota</taxon>
        <taxon>Neoptera</taxon>
        <taxon>Paraneoptera</taxon>
        <taxon>Hemiptera</taxon>
        <taxon>Heteroptera</taxon>
        <taxon>Panheteroptera</taxon>
        <taxon>Cimicomorpha</taxon>
        <taxon>Miridae</taxon>
        <taxon>Mirini</taxon>
        <taxon>Lygus</taxon>
    </lineage>
</organism>
<accession>A0A0A9VQZ4</accession>
<proteinExistence type="predicted"/>
<keyword evidence="1" id="KW-0812">Transmembrane</keyword>
<protein>
    <submittedName>
        <fullName evidence="2">AT-rich interactive domain-containing protein 3</fullName>
    </submittedName>
</protein>
<evidence type="ECO:0000313" key="2">
    <source>
        <dbReference type="EMBL" id="JAF98188.1"/>
    </source>
</evidence>
<gene>
    <name evidence="2" type="primary">ARID3_0</name>
    <name evidence="2" type="ORF">CM83_27115</name>
</gene>
<evidence type="ECO:0000256" key="1">
    <source>
        <dbReference type="SAM" id="Phobius"/>
    </source>
</evidence>
<feature type="transmembrane region" description="Helical" evidence="1">
    <location>
        <begin position="109"/>
        <end position="128"/>
    </location>
</feature>
<dbReference type="EMBL" id="GBHO01045415">
    <property type="protein sequence ID" value="JAF98188.1"/>
    <property type="molecule type" value="Transcribed_RNA"/>
</dbReference>
<dbReference type="AlphaFoldDB" id="A0A0A9VQZ4"/>
<sequence>THTHTHTSMQQSLCYTLSYLRAHFSAMLVRYYCAVHTCTRAAISVRNFHTHTVVIINNDRFFYQLRSLRRKIFGRVVSSNHTTNVPYNPYDATPFQRVIHLLVDRNVKLVAQIPLIFINSIFIIAEILSG</sequence>
<name>A0A0A9VQZ4_LYGHE</name>
<reference evidence="2" key="2">
    <citation type="submission" date="2014-07" db="EMBL/GenBank/DDBJ databases">
        <authorList>
            <person name="Hull J."/>
        </authorList>
    </citation>
    <scope>NUCLEOTIDE SEQUENCE</scope>
</reference>